<keyword evidence="3" id="KW-0378">Hydrolase</keyword>
<dbReference type="AlphaFoldDB" id="A0A1H7FMN9"/>
<dbReference type="Gene3D" id="6.20.330.10">
    <property type="match status" value="1"/>
</dbReference>
<evidence type="ECO:0000256" key="2">
    <source>
        <dbReference type="ARBA" id="ARBA00022670"/>
    </source>
</evidence>
<evidence type="ECO:0000256" key="1">
    <source>
        <dbReference type="ARBA" id="ARBA00008683"/>
    </source>
</evidence>
<keyword evidence="2 6" id="KW-0645">Protease</keyword>
<dbReference type="PANTHER" id="PTHR42987:SF8">
    <property type="entry name" value="PROTEINASE"/>
    <property type="match status" value="1"/>
</dbReference>
<dbReference type="Proteomes" id="UP000199283">
    <property type="component" value="Unassembled WGS sequence"/>
</dbReference>
<gene>
    <name evidence="6" type="ORF">SAMN04488526_0161</name>
</gene>
<name>A0A1H7FMN9_9RHOB</name>
<dbReference type="PANTHER" id="PTHR42987">
    <property type="entry name" value="PEPTIDASE S49"/>
    <property type="match status" value="1"/>
</dbReference>
<sequence>MFPVRAGYTSPFMLRFPPFRRKSSRKVSVLRLQGVISATGGRGALAHASIAAVIEKAFRKGKPDAVALAINSPGGSPVQSALIGAQIRRLADEISLPVHAFVEDVAASGGYWLATAADDIWVDDSSITGSIGVISAGFGFQDLIARYGIERRVHTAGEDKSMLDPFRPERAQDIDRLKAVQQRIHTHFIAHVTARRGERLNREKDLFTGEIFIGAEAVTAGLADGVAHMVPKLQELYGKKVRLVHLGQRRPLLQRFIPGILSDAIGAVEDRVGWTRYGL</sequence>
<evidence type="ECO:0000259" key="5">
    <source>
        <dbReference type="Pfam" id="PF01343"/>
    </source>
</evidence>
<dbReference type="SUPFAM" id="SSF52096">
    <property type="entry name" value="ClpP/crotonase"/>
    <property type="match status" value="1"/>
</dbReference>
<comment type="similarity">
    <text evidence="1">Belongs to the peptidase S49 family.</text>
</comment>
<reference evidence="6 7" key="1">
    <citation type="submission" date="2016-10" db="EMBL/GenBank/DDBJ databases">
        <authorList>
            <person name="de Groot N.N."/>
        </authorList>
    </citation>
    <scope>NUCLEOTIDE SEQUENCE [LARGE SCALE GENOMIC DNA]</scope>
    <source>
        <strain evidence="6 7">DSM 14858</strain>
    </source>
</reference>
<dbReference type="InterPro" id="IPR047272">
    <property type="entry name" value="S49_SppA_C"/>
</dbReference>
<dbReference type="Pfam" id="PF01343">
    <property type="entry name" value="Peptidase_S49"/>
    <property type="match status" value="1"/>
</dbReference>
<dbReference type="GO" id="GO:0006508">
    <property type="term" value="P:proteolysis"/>
    <property type="evidence" value="ECO:0007669"/>
    <property type="project" value="UniProtKB-KW"/>
</dbReference>
<dbReference type="Gene3D" id="3.90.226.10">
    <property type="entry name" value="2-enoyl-CoA Hydratase, Chain A, domain 1"/>
    <property type="match status" value="1"/>
</dbReference>
<dbReference type="InterPro" id="IPR002142">
    <property type="entry name" value="Peptidase_S49"/>
</dbReference>
<protein>
    <submittedName>
        <fullName evidence="6">Serine protease SohB</fullName>
    </submittedName>
</protein>
<evidence type="ECO:0000313" key="6">
    <source>
        <dbReference type="EMBL" id="SEK27221.1"/>
    </source>
</evidence>
<dbReference type="CDD" id="cd07023">
    <property type="entry name" value="S49_Sppa_N_C"/>
    <property type="match status" value="1"/>
</dbReference>
<keyword evidence="7" id="KW-1185">Reference proteome</keyword>
<keyword evidence="4" id="KW-0720">Serine protease</keyword>
<organism evidence="6 7">
    <name type="scientific">Jannaschia helgolandensis</name>
    <dbReference type="NCBI Taxonomy" id="188906"/>
    <lineage>
        <taxon>Bacteria</taxon>
        <taxon>Pseudomonadati</taxon>
        <taxon>Pseudomonadota</taxon>
        <taxon>Alphaproteobacteria</taxon>
        <taxon>Rhodobacterales</taxon>
        <taxon>Roseobacteraceae</taxon>
        <taxon>Jannaschia</taxon>
    </lineage>
</organism>
<dbReference type="STRING" id="188906.SAMN04488526_0161"/>
<evidence type="ECO:0000256" key="4">
    <source>
        <dbReference type="ARBA" id="ARBA00022825"/>
    </source>
</evidence>
<dbReference type="InterPro" id="IPR029045">
    <property type="entry name" value="ClpP/crotonase-like_dom_sf"/>
</dbReference>
<dbReference type="EMBL" id="FNZQ01000001">
    <property type="protein sequence ID" value="SEK27221.1"/>
    <property type="molecule type" value="Genomic_DNA"/>
</dbReference>
<proteinExistence type="inferred from homology"/>
<dbReference type="GO" id="GO:0008236">
    <property type="term" value="F:serine-type peptidase activity"/>
    <property type="evidence" value="ECO:0007669"/>
    <property type="project" value="UniProtKB-KW"/>
</dbReference>
<accession>A0A1H7FMN9</accession>
<feature type="domain" description="Peptidase S49" evidence="5">
    <location>
        <begin position="95"/>
        <end position="227"/>
    </location>
</feature>
<evidence type="ECO:0000313" key="7">
    <source>
        <dbReference type="Proteomes" id="UP000199283"/>
    </source>
</evidence>
<evidence type="ECO:0000256" key="3">
    <source>
        <dbReference type="ARBA" id="ARBA00022801"/>
    </source>
</evidence>